<proteinExistence type="predicted"/>
<dbReference type="Pfam" id="PF13847">
    <property type="entry name" value="Methyltransf_31"/>
    <property type="match status" value="1"/>
</dbReference>
<feature type="domain" description="Methyltransferase" evidence="1">
    <location>
        <begin position="48"/>
        <end position="149"/>
    </location>
</feature>
<dbReference type="Proteomes" id="UP000176422">
    <property type="component" value="Unassembled WGS sequence"/>
</dbReference>
<accession>A0A1F8DXD4</accession>
<comment type="caution">
    <text evidence="2">The sequence shown here is derived from an EMBL/GenBank/DDBJ whole genome shotgun (WGS) entry which is preliminary data.</text>
</comment>
<dbReference type="STRING" id="1802559.A2372_00910"/>
<dbReference type="CDD" id="cd02440">
    <property type="entry name" value="AdoMet_MTases"/>
    <property type="match status" value="1"/>
</dbReference>
<dbReference type="AlphaFoldDB" id="A0A1F8DXD4"/>
<dbReference type="InterPro" id="IPR029063">
    <property type="entry name" value="SAM-dependent_MTases_sf"/>
</dbReference>
<evidence type="ECO:0000259" key="1">
    <source>
        <dbReference type="Pfam" id="PF13847"/>
    </source>
</evidence>
<gene>
    <name evidence="2" type="ORF">A2372_00910</name>
</gene>
<dbReference type="Gene3D" id="3.40.50.150">
    <property type="entry name" value="Vaccinia Virus protein VP39"/>
    <property type="match status" value="1"/>
</dbReference>
<name>A0A1F8DXD4_9BACT</name>
<sequence length="200" mass="22857">MTEPTNKLLSFYGKHIDEHGSGPRAVGWGSSGSQKVRFKELCEIGDLNNCSVLDVGCGLGDLYTYLFERYDGMEYTGIDINPRYVERAREAHHEAHFEVADFGTYEGKKFDYVLASGAFSVKIPNYREVYFKNIKKMFAMARKGVAFNMLDKEHHPDDESYAAYAVAEVRNFCLSFADNVIIRHDYLPHDFTVILKRHSS</sequence>
<protein>
    <recommendedName>
        <fullName evidence="1">Methyltransferase domain-containing protein</fullName>
    </recommendedName>
</protein>
<dbReference type="SUPFAM" id="SSF53335">
    <property type="entry name" value="S-adenosyl-L-methionine-dependent methyltransferases"/>
    <property type="match status" value="1"/>
</dbReference>
<organism evidence="2 3">
    <name type="scientific">Candidatus Wolfebacteria bacterium RIFOXYB1_FULL_54_12</name>
    <dbReference type="NCBI Taxonomy" id="1802559"/>
    <lineage>
        <taxon>Bacteria</taxon>
        <taxon>Candidatus Wolfeibacteriota</taxon>
    </lineage>
</organism>
<evidence type="ECO:0000313" key="3">
    <source>
        <dbReference type="Proteomes" id="UP000176422"/>
    </source>
</evidence>
<dbReference type="EMBL" id="MGIT01000003">
    <property type="protein sequence ID" value="OGM92739.1"/>
    <property type="molecule type" value="Genomic_DNA"/>
</dbReference>
<dbReference type="InterPro" id="IPR025714">
    <property type="entry name" value="Methyltranfer_dom"/>
</dbReference>
<evidence type="ECO:0000313" key="2">
    <source>
        <dbReference type="EMBL" id="OGM92739.1"/>
    </source>
</evidence>
<reference evidence="2 3" key="1">
    <citation type="journal article" date="2016" name="Nat. Commun.">
        <title>Thousands of microbial genomes shed light on interconnected biogeochemical processes in an aquifer system.</title>
        <authorList>
            <person name="Anantharaman K."/>
            <person name="Brown C.T."/>
            <person name="Hug L.A."/>
            <person name="Sharon I."/>
            <person name="Castelle C.J."/>
            <person name="Probst A.J."/>
            <person name="Thomas B.C."/>
            <person name="Singh A."/>
            <person name="Wilkins M.J."/>
            <person name="Karaoz U."/>
            <person name="Brodie E.L."/>
            <person name="Williams K.H."/>
            <person name="Hubbard S.S."/>
            <person name="Banfield J.F."/>
        </authorList>
    </citation>
    <scope>NUCLEOTIDE SEQUENCE [LARGE SCALE GENOMIC DNA]</scope>
</reference>